<reference evidence="2 3" key="1">
    <citation type="journal article" date="2016" name="Nat. Commun.">
        <title>Thousands of microbial genomes shed light on interconnected biogeochemical processes in an aquifer system.</title>
        <authorList>
            <person name="Anantharaman K."/>
            <person name="Brown C.T."/>
            <person name="Hug L.A."/>
            <person name="Sharon I."/>
            <person name="Castelle C.J."/>
            <person name="Probst A.J."/>
            <person name="Thomas B.C."/>
            <person name="Singh A."/>
            <person name="Wilkins M.J."/>
            <person name="Karaoz U."/>
            <person name="Brodie E.L."/>
            <person name="Williams K.H."/>
            <person name="Hubbard S.S."/>
            <person name="Banfield J.F."/>
        </authorList>
    </citation>
    <scope>NUCLEOTIDE SEQUENCE [LARGE SCALE GENOMIC DNA]</scope>
</reference>
<dbReference type="AlphaFoldDB" id="A0A1F6NUH4"/>
<dbReference type="EMBL" id="MFQZ01000010">
    <property type="protein sequence ID" value="OGH87480.1"/>
    <property type="molecule type" value="Genomic_DNA"/>
</dbReference>
<sequence>MIDLNQFDKSKFVNTPYILKVEKPWGYELIFTQANLPYVGKILHINAGKRLSLQIHDKKEETGFIVSGRCNLIIENTRGEMETIEMMPNNGYTVKIGQRHRYQAITDCDIFEVSTPEIGTTYRLEDDYKRPDETENLRAQERNIVDELNQSRQEIASGKGKKLKSLKTLR</sequence>
<accession>A0A1F6NUH4</accession>
<protein>
    <recommendedName>
        <fullName evidence="1">Mannose-6-phosphate isomerase type II C-terminal domain-containing protein</fullName>
    </recommendedName>
</protein>
<proteinExistence type="predicted"/>
<dbReference type="InterPro" id="IPR014710">
    <property type="entry name" value="RmlC-like_jellyroll"/>
</dbReference>
<comment type="caution">
    <text evidence="2">The sequence shown here is derived from an EMBL/GenBank/DDBJ whole genome shotgun (WGS) entry which is preliminary data.</text>
</comment>
<dbReference type="GO" id="GO:0016779">
    <property type="term" value="F:nucleotidyltransferase activity"/>
    <property type="evidence" value="ECO:0007669"/>
    <property type="project" value="InterPro"/>
</dbReference>
<name>A0A1F6NUH4_9BACT</name>
<dbReference type="Proteomes" id="UP000177907">
    <property type="component" value="Unassembled WGS sequence"/>
</dbReference>
<dbReference type="Gene3D" id="2.60.120.10">
    <property type="entry name" value="Jelly Rolls"/>
    <property type="match status" value="1"/>
</dbReference>
<organism evidence="2 3">
    <name type="scientific">Candidatus Magasanikbacteria bacterium RIFOXYC2_FULL_42_28</name>
    <dbReference type="NCBI Taxonomy" id="1798704"/>
    <lineage>
        <taxon>Bacteria</taxon>
        <taxon>Candidatus Magasanikiibacteriota</taxon>
    </lineage>
</organism>
<dbReference type="STRING" id="1798704.A3J93_03025"/>
<feature type="domain" description="Mannose-6-phosphate isomerase type II C-terminal" evidence="1">
    <location>
        <begin position="20"/>
        <end position="130"/>
    </location>
</feature>
<evidence type="ECO:0000259" key="1">
    <source>
        <dbReference type="Pfam" id="PF01050"/>
    </source>
</evidence>
<dbReference type="SUPFAM" id="SSF51182">
    <property type="entry name" value="RmlC-like cupins"/>
    <property type="match status" value="1"/>
</dbReference>
<dbReference type="InterPro" id="IPR001538">
    <property type="entry name" value="Man6P_isomerase-2_C"/>
</dbReference>
<gene>
    <name evidence="2" type="ORF">A3J93_03025</name>
</gene>
<dbReference type="InterPro" id="IPR011051">
    <property type="entry name" value="RmlC_Cupin_sf"/>
</dbReference>
<dbReference type="GO" id="GO:0005976">
    <property type="term" value="P:polysaccharide metabolic process"/>
    <property type="evidence" value="ECO:0007669"/>
    <property type="project" value="InterPro"/>
</dbReference>
<evidence type="ECO:0000313" key="2">
    <source>
        <dbReference type="EMBL" id="OGH87480.1"/>
    </source>
</evidence>
<dbReference type="Pfam" id="PF01050">
    <property type="entry name" value="MannoseP_isomer"/>
    <property type="match status" value="1"/>
</dbReference>
<evidence type="ECO:0000313" key="3">
    <source>
        <dbReference type="Proteomes" id="UP000177907"/>
    </source>
</evidence>